<dbReference type="EMBL" id="JALJOV010000958">
    <property type="protein sequence ID" value="KAK9857619.1"/>
    <property type="molecule type" value="Genomic_DNA"/>
</dbReference>
<proteinExistence type="predicted"/>
<dbReference type="PANTHER" id="PTHR31728:SF5">
    <property type="entry name" value="OS07G0540200 PROTEIN"/>
    <property type="match status" value="1"/>
</dbReference>
<feature type="chain" id="PRO_5043979725" evidence="1">
    <location>
        <begin position="19"/>
        <end position="272"/>
    </location>
</feature>
<accession>A0AAW1SV50</accession>
<dbReference type="PRINTS" id="PR02051">
    <property type="entry name" value="PROTEINF175"/>
</dbReference>
<organism evidence="2 3">
    <name type="scientific">Apatococcus fuscideae</name>
    <dbReference type="NCBI Taxonomy" id="2026836"/>
    <lineage>
        <taxon>Eukaryota</taxon>
        <taxon>Viridiplantae</taxon>
        <taxon>Chlorophyta</taxon>
        <taxon>core chlorophytes</taxon>
        <taxon>Trebouxiophyceae</taxon>
        <taxon>Chlorellales</taxon>
        <taxon>Chlorellaceae</taxon>
        <taxon>Apatococcus</taxon>
    </lineage>
</organism>
<evidence type="ECO:0000313" key="3">
    <source>
        <dbReference type="Proteomes" id="UP001485043"/>
    </source>
</evidence>
<reference evidence="2 3" key="1">
    <citation type="journal article" date="2024" name="Nat. Commun.">
        <title>Phylogenomics reveals the evolutionary origins of lichenization in chlorophyte algae.</title>
        <authorList>
            <person name="Puginier C."/>
            <person name="Libourel C."/>
            <person name="Otte J."/>
            <person name="Skaloud P."/>
            <person name="Haon M."/>
            <person name="Grisel S."/>
            <person name="Petersen M."/>
            <person name="Berrin J.G."/>
            <person name="Delaux P.M."/>
            <person name="Dal Grande F."/>
            <person name="Keller J."/>
        </authorList>
    </citation>
    <scope>NUCLEOTIDE SEQUENCE [LARGE SCALE GENOMIC DNA]</scope>
    <source>
        <strain evidence="2 3">SAG 2523</strain>
    </source>
</reference>
<name>A0AAW1SV50_9CHLO</name>
<evidence type="ECO:0000313" key="2">
    <source>
        <dbReference type="EMBL" id="KAK9857619.1"/>
    </source>
</evidence>
<dbReference type="Proteomes" id="UP001485043">
    <property type="component" value="Unassembled WGS sequence"/>
</dbReference>
<dbReference type="GO" id="GO:0031593">
    <property type="term" value="F:polyubiquitin modification-dependent protein binding"/>
    <property type="evidence" value="ECO:0007669"/>
    <property type="project" value="TreeGrafter"/>
</dbReference>
<dbReference type="InterPro" id="IPR023238">
    <property type="entry name" value="FAM175"/>
</dbReference>
<gene>
    <name evidence="2" type="ORF">WJX84_006952</name>
</gene>
<feature type="signal peptide" evidence="1">
    <location>
        <begin position="1"/>
        <end position="18"/>
    </location>
</feature>
<dbReference type="Pfam" id="PF21125">
    <property type="entry name" value="MPN_2A_DUB_like"/>
    <property type="match status" value="1"/>
</dbReference>
<sequence length="272" mass="30241">MRPTSVFTQASLTGSVLAAVSQAAASTDGDFDGLIYGSYMQQIVRSMGDDRDDDQEARQEFSITGFHCNAFCGSFYSSPGLPDRHALLELEEKLPQQLLGWFVCRRGSWPQPTMREQQVSANLLSAMPHRPDVQPCLFMVLSPTQHHGGATFSLVQRLFCISPDRPTLTPIPVRIHNLRSGKATQQPQLLQPHPKRMGFVLGPALPSAGAYFRWARWRAFLSTELKQQRVGEVWRPTYRRLTTRCVTSALVPYQQSALGPGIAAEHAQPAHA</sequence>
<keyword evidence="1" id="KW-0732">Signal</keyword>
<dbReference type="AlphaFoldDB" id="A0AAW1SV50"/>
<protein>
    <submittedName>
        <fullName evidence="2">Uncharacterized protein</fullName>
    </submittedName>
</protein>
<dbReference type="GO" id="GO:0005634">
    <property type="term" value="C:nucleus"/>
    <property type="evidence" value="ECO:0007669"/>
    <property type="project" value="TreeGrafter"/>
</dbReference>
<keyword evidence="3" id="KW-1185">Reference proteome</keyword>
<evidence type="ECO:0000256" key="1">
    <source>
        <dbReference type="SAM" id="SignalP"/>
    </source>
</evidence>
<dbReference type="PANTHER" id="PTHR31728">
    <property type="entry name" value="ABRAXAS FAMILY MEMBER"/>
    <property type="match status" value="1"/>
</dbReference>
<comment type="caution">
    <text evidence="2">The sequence shown here is derived from an EMBL/GenBank/DDBJ whole genome shotgun (WGS) entry which is preliminary data.</text>
</comment>